<dbReference type="Proteomes" id="UP000030653">
    <property type="component" value="Unassembled WGS sequence"/>
</dbReference>
<comment type="cofactor">
    <cofactor evidence="4">
        <name>Zn(2+)</name>
        <dbReference type="ChEBI" id="CHEBI:29105"/>
    </cofactor>
    <text evidence="4">Binds 2 Zn(2+) ions per subunit.</text>
</comment>
<dbReference type="SUPFAM" id="SSF56300">
    <property type="entry name" value="Metallo-dependent phosphatases"/>
    <property type="match status" value="1"/>
</dbReference>
<dbReference type="PANTHER" id="PTHR10340">
    <property type="entry name" value="SPHINGOMYELIN PHOSPHODIESTERASE"/>
    <property type="match status" value="1"/>
</dbReference>
<feature type="binding site" evidence="4">
    <location>
        <position position="366"/>
    </location>
    <ligand>
        <name>Zn(2+)</name>
        <dbReference type="ChEBI" id="CHEBI:29105"/>
        <label>2</label>
    </ligand>
</feature>
<organism evidence="8 9">
    <name type="scientific">Dacryopinax primogenitus (strain DJM 731)</name>
    <name type="common">Brown rot fungus</name>
    <dbReference type="NCBI Taxonomy" id="1858805"/>
    <lineage>
        <taxon>Eukaryota</taxon>
        <taxon>Fungi</taxon>
        <taxon>Dikarya</taxon>
        <taxon>Basidiomycota</taxon>
        <taxon>Agaricomycotina</taxon>
        <taxon>Dacrymycetes</taxon>
        <taxon>Dacrymycetales</taxon>
        <taxon>Dacrymycetaceae</taxon>
        <taxon>Dacryopinax</taxon>
    </lineage>
</organism>
<dbReference type="EMBL" id="JH795860">
    <property type="protein sequence ID" value="EJU03163.1"/>
    <property type="molecule type" value="Genomic_DNA"/>
</dbReference>
<evidence type="ECO:0000256" key="6">
    <source>
        <dbReference type="SAM" id="MobiDB-lite"/>
    </source>
</evidence>
<sequence length="574" mass="64338">MNHGPELDINAPNRGPLDPPKISCLDCKLILQTLKTANAISPAAARAVARTICPRYGIEKDVCEGTIDLYGPHIAEILPQIEPFGYSGTLGCATIVHACPYPESKSTEEITLPPLPEKSPSPKERNSTLEPLTIVHLSDWHVDPKYIPGSEVHCTKPLCCRGWNETSNGERIEASVPAPSWGAYTCDAPQKLLVHMLEQVERLLGKKPDFAIFTGDVPPHDVWETTQYNTTVTETVAFNTMRQILGVPIFPTIGNHETSPSDLFQPASIVDPPDNQWLFDNLTAKSWFGWLGNEELEYARTHRGRYTTRPMEGLKIISVNTNDCYAQNYWLFADTSKLDPNGQLAWLAEELADSEEQGERVWIITHIPPGVPDCFRSWSEVHHQIVQRYWRTIVGVFSGHTHRDEIKLFYANDTKTISSAIGVNWIGPSVTPFTQLNPGWRAYTVDPQTFEILDSRTFVTDLSLASELDEKGTEPVWEEAYGAREYFPDWPGDSPLNATFWAEVVARMEREEAVFRKYFSRRGKGGPSGQVECDEQCKQQIIAGIRAGKSGDVSVKLGREEVWARDLCGVHSHH</sequence>
<feature type="disulfide bond" evidence="5">
    <location>
        <begin position="154"/>
        <end position="159"/>
    </location>
</feature>
<dbReference type="PANTHER" id="PTHR10340:SF34">
    <property type="entry name" value="SPHINGOMYELIN PHOSPHODIESTERASE"/>
    <property type="match status" value="1"/>
</dbReference>
<dbReference type="AlphaFoldDB" id="M5GED5"/>
<feature type="disulfide bond" evidence="5">
    <location>
        <begin position="160"/>
        <end position="186"/>
    </location>
</feature>
<accession>M5GED5</accession>
<dbReference type="GO" id="GO:0046872">
    <property type="term" value="F:metal ion binding"/>
    <property type="evidence" value="ECO:0007669"/>
    <property type="project" value="UniProtKB-KW"/>
</dbReference>
<feature type="binding site" evidence="4">
    <location>
        <position position="216"/>
    </location>
    <ligand>
        <name>Zn(2+)</name>
        <dbReference type="ChEBI" id="CHEBI:29105"/>
        <label>2</label>
    </ligand>
</feature>
<keyword evidence="5" id="KW-1015">Disulfide bond</keyword>
<feature type="binding site" evidence="4">
    <location>
        <position position="141"/>
    </location>
    <ligand>
        <name>Zn(2+)</name>
        <dbReference type="ChEBI" id="CHEBI:29105"/>
        <label>1</label>
    </ligand>
</feature>
<comment type="function">
    <text evidence="3">Converts sphingomyelin to ceramide.</text>
</comment>
<dbReference type="HOGENOM" id="CLU_014743_1_0_1"/>
<dbReference type="InterPro" id="IPR011160">
    <property type="entry name" value="Sphingomy_PDE"/>
</dbReference>
<proteinExistence type="inferred from homology"/>
<dbReference type="GO" id="GO:0005615">
    <property type="term" value="C:extracellular space"/>
    <property type="evidence" value="ECO:0007669"/>
    <property type="project" value="TreeGrafter"/>
</dbReference>
<comment type="similarity">
    <text evidence="3">Belongs to the acid sphingomyelinase family.</text>
</comment>
<reference evidence="8 9" key="1">
    <citation type="journal article" date="2012" name="Science">
        <title>The Paleozoic origin of enzymatic lignin decomposition reconstructed from 31 fungal genomes.</title>
        <authorList>
            <person name="Floudas D."/>
            <person name="Binder M."/>
            <person name="Riley R."/>
            <person name="Barry K."/>
            <person name="Blanchette R.A."/>
            <person name="Henrissat B."/>
            <person name="Martinez A.T."/>
            <person name="Otillar R."/>
            <person name="Spatafora J.W."/>
            <person name="Yadav J.S."/>
            <person name="Aerts A."/>
            <person name="Benoit I."/>
            <person name="Boyd A."/>
            <person name="Carlson A."/>
            <person name="Copeland A."/>
            <person name="Coutinho P.M."/>
            <person name="de Vries R.P."/>
            <person name="Ferreira P."/>
            <person name="Findley K."/>
            <person name="Foster B."/>
            <person name="Gaskell J."/>
            <person name="Glotzer D."/>
            <person name="Gorecki P."/>
            <person name="Heitman J."/>
            <person name="Hesse C."/>
            <person name="Hori C."/>
            <person name="Igarashi K."/>
            <person name="Jurgens J.A."/>
            <person name="Kallen N."/>
            <person name="Kersten P."/>
            <person name="Kohler A."/>
            <person name="Kuees U."/>
            <person name="Kumar T.K.A."/>
            <person name="Kuo A."/>
            <person name="LaButti K."/>
            <person name="Larrondo L.F."/>
            <person name="Lindquist E."/>
            <person name="Ling A."/>
            <person name="Lombard V."/>
            <person name="Lucas S."/>
            <person name="Lundell T."/>
            <person name="Martin R."/>
            <person name="McLaughlin D.J."/>
            <person name="Morgenstern I."/>
            <person name="Morin E."/>
            <person name="Murat C."/>
            <person name="Nagy L.G."/>
            <person name="Nolan M."/>
            <person name="Ohm R.A."/>
            <person name="Patyshakuliyeva A."/>
            <person name="Rokas A."/>
            <person name="Ruiz-Duenas F.J."/>
            <person name="Sabat G."/>
            <person name="Salamov A."/>
            <person name="Samejima M."/>
            <person name="Schmutz J."/>
            <person name="Slot J.C."/>
            <person name="St John F."/>
            <person name="Stenlid J."/>
            <person name="Sun H."/>
            <person name="Sun S."/>
            <person name="Syed K."/>
            <person name="Tsang A."/>
            <person name="Wiebenga A."/>
            <person name="Young D."/>
            <person name="Pisabarro A."/>
            <person name="Eastwood D.C."/>
            <person name="Martin F."/>
            <person name="Cullen D."/>
            <person name="Grigoriev I.V."/>
            <person name="Hibbett D.S."/>
        </authorList>
    </citation>
    <scope>NUCLEOTIDE SEQUENCE [LARGE SCALE GENOMIC DNA]</scope>
    <source>
        <strain evidence="8 9">DJM-731 SS1</strain>
    </source>
</reference>
<feature type="region of interest" description="Disordered" evidence="6">
    <location>
        <begin position="106"/>
        <end position="127"/>
    </location>
</feature>
<dbReference type="InterPro" id="IPR004843">
    <property type="entry name" value="Calcineurin-like_PHP"/>
</dbReference>
<feature type="disulfide bond" evidence="5">
    <location>
        <begin position="533"/>
        <end position="537"/>
    </location>
</feature>
<feature type="disulfide bond" evidence="5">
    <location>
        <begin position="324"/>
        <end position="374"/>
    </location>
</feature>
<dbReference type="GO" id="GO:0016798">
    <property type="term" value="F:hydrolase activity, acting on glycosyl bonds"/>
    <property type="evidence" value="ECO:0007669"/>
    <property type="project" value="UniProtKB-KW"/>
</dbReference>
<name>M5GED5_DACPD</name>
<evidence type="ECO:0000259" key="7">
    <source>
        <dbReference type="Pfam" id="PF00149"/>
    </source>
</evidence>
<dbReference type="STRING" id="1858805.M5GED5"/>
<dbReference type="GO" id="GO:0004767">
    <property type="term" value="F:sphingomyelin phosphodiesterase activity"/>
    <property type="evidence" value="ECO:0007669"/>
    <property type="project" value="UniProtKB-UniRule"/>
</dbReference>
<feature type="disulfide bond" evidence="5">
    <location>
        <begin position="53"/>
        <end position="63"/>
    </location>
</feature>
<evidence type="ECO:0000313" key="8">
    <source>
        <dbReference type="EMBL" id="EJU03163.1"/>
    </source>
</evidence>
<evidence type="ECO:0000256" key="2">
    <source>
        <dbReference type="ARBA" id="ARBA00023180"/>
    </source>
</evidence>
<keyword evidence="3" id="KW-0326">Glycosidase</keyword>
<dbReference type="PIRSF" id="PIRSF000948">
    <property type="entry name" value="Sphingomy_PDE"/>
    <property type="match status" value="1"/>
</dbReference>
<keyword evidence="4" id="KW-0862">Zinc</keyword>
<evidence type="ECO:0000256" key="5">
    <source>
        <dbReference type="PIRSR" id="PIRSR000948-2"/>
    </source>
</evidence>
<feature type="binding site" evidence="4">
    <location>
        <position position="402"/>
    </location>
    <ligand>
        <name>Zn(2+)</name>
        <dbReference type="ChEBI" id="CHEBI:29105"/>
        <label>1</label>
    </ligand>
</feature>
<dbReference type="OMA" id="DCDLPFR"/>
<evidence type="ECO:0000256" key="4">
    <source>
        <dbReference type="PIRSR" id="PIRSR000948-1"/>
    </source>
</evidence>
<keyword evidence="1 3" id="KW-0378">Hydrolase</keyword>
<evidence type="ECO:0000256" key="3">
    <source>
        <dbReference type="PIRNR" id="PIRNR000948"/>
    </source>
</evidence>
<dbReference type="Pfam" id="PF00149">
    <property type="entry name" value="Metallophos"/>
    <property type="match status" value="1"/>
</dbReference>
<dbReference type="InterPro" id="IPR029052">
    <property type="entry name" value="Metallo-depent_PP-like"/>
</dbReference>
<protein>
    <recommendedName>
        <fullName evidence="3">Sphingomyelin phosphodiesterase</fullName>
    </recommendedName>
</protein>
<feature type="binding site" evidence="4">
    <location>
        <position position="400"/>
    </location>
    <ligand>
        <name>Zn(2+)</name>
        <dbReference type="ChEBI" id="CHEBI:29105"/>
        <label>2</label>
    </ligand>
</feature>
<feature type="domain" description="Calcineurin-like phosphoesterase" evidence="7">
    <location>
        <begin position="133"/>
        <end position="403"/>
    </location>
</feature>
<feature type="binding site" evidence="4">
    <location>
        <position position="216"/>
    </location>
    <ligand>
        <name>Zn(2+)</name>
        <dbReference type="ChEBI" id="CHEBI:29105"/>
        <label>1</label>
    </ligand>
</feature>
<evidence type="ECO:0000313" key="9">
    <source>
        <dbReference type="Proteomes" id="UP000030653"/>
    </source>
</evidence>
<dbReference type="OrthoDB" id="282973at2759"/>
<dbReference type="GeneID" id="63691369"/>
<evidence type="ECO:0000256" key="1">
    <source>
        <dbReference type="ARBA" id="ARBA00022801"/>
    </source>
</evidence>
<dbReference type="RefSeq" id="XP_040630057.1">
    <property type="nucleotide sequence ID" value="XM_040776307.1"/>
</dbReference>
<feature type="binding site" evidence="4">
    <location>
        <position position="139"/>
    </location>
    <ligand>
        <name>Zn(2+)</name>
        <dbReference type="ChEBI" id="CHEBI:29105"/>
        <label>1</label>
    </ligand>
</feature>
<dbReference type="GO" id="GO:0006685">
    <property type="term" value="P:sphingomyelin catabolic process"/>
    <property type="evidence" value="ECO:0007669"/>
    <property type="project" value="UniProtKB-UniRule"/>
</dbReference>
<dbReference type="Gene3D" id="3.60.21.10">
    <property type="match status" value="1"/>
</dbReference>
<dbReference type="GO" id="GO:0016020">
    <property type="term" value="C:membrane"/>
    <property type="evidence" value="ECO:0007669"/>
    <property type="project" value="GOC"/>
</dbReference>
<keyword evidence="2" id="KW-0325">Glycoprotein</keyword>
<keyword evidence="9" id="KW-1185">Reference proteome</keyword>
<gene>
    <name evidence="8" type="ORF">DACRYDRAFT_78040</name>
</gene>
<keyword evidence="4" id="KW-0479">Metal-binding</keyword>
<feature type="disulfide bond" evidence="5">
    <location>
        <begin position="24"/>
        <end position="99"/>
    </location>
</feature>
<dbReference type="InterPro" id="IPR041805">
    <property type="entry name" value="ASMase/PPN1_MPP"/>
</dbReference>
<dbReference type="CDD" id="cd00842">
    <property type="entry name" value="MPP_ASMase"/>
    <property type="match status" value="1"/>
</dbReference>
<feature type="binding site" evidence="4">
    <location>
        <position position="255"/>
    </location>
    <ligand>
        <name>Zn(2+)</name>
        <dbReference type="ChEBI" id="CHEBI:29105"/>
        <label>2</label>
    </ligand>
</feature>